<evidence type="ECO:0000313" key="2">
    <source>
        <dbReference type="EMBL" id="AAZ46062.1"/>
    </source>
</evidence>
<dbReference type="STRING" id="159087.Daro_1311"/>
<dbReference type="AlphaFoldDB" id="Q47GG9"/>
<dbReference type="KEGG" id="dar:Daro_1311"/>
<dbReference type="OrthoDB" id="3034420at2"/>
<dbReference type="Gene3D" id="1.10.260.40">
    <property type="entry name" value="lambda repressor-like DNA-binding domains"/>
    <property type="match status" value="1"/>
</dbReference>
<dbReference type="SMART" id="SM00530">
    <property type="entry name" value="HTH_XRE"/>
    <property type="match status" value="1"/>
</dbReference>
<dbReference type="InterPro" id="IPR010982">
    <property type="entry name" value="Lambda_DNA-bd_dom_sf"/>
</dbReference>
<name>Q47GG9_DECAR</name>
<dbReference type="eggNOG" id="COG1476">
    <property type="taxonomic scope" value="Bacteria"/>
</dbReference>
<dbReference type="GO" id="GO:0003677">
    <property type="term" value="F:DNA binding"/>
    <property type="evidence" value="ECO:0007669"/>
    <property type="project" value="InterPro"/>
</dbReference>
<proteinExistence type="predicted"/>
<dbReference type="HOGENOM" id="CLU_1018294_0_0_4"/>
<dbReference type="Pfam" id="PF01381">
    <property type="entry name" value="HTH_3"/>
    <property type="match status" value="1"/>
</dbReference>
<organism evidence="2">
    <name type="scientific">Dechloromonas aromatica (strain RCB)</name>
    <dbReference type="NCBI Taxonomy" id="159087"/>
    <lineage>
        <taxon>Bacteria</taxon>
        <taxon>Pseudomonadati</taxon>
        <taxon>Pseudomonadota</taxon>
        <taxon>Betaproteobacteria</taxon>
        <taxon>Rhodocyclales</taxon>
        <taxon>Azonexaceae</taxon>
        <taxon>Dechloromonas</taxon>
    </lineage>
</organism>
<dbReference type="CDD" id="cd00093">
    <property type="entry name" value="HTH_XRE"/>
    <property type="match status" value="1"/>
</dbReference>
<gene>
    <name evidence="2" type="ordered locus">Daro_1311</name>
</gene>
<dbReference type="EMBL" id="CP000089">
    <property type="protein sequence ID" value="AAZ46062.1"/>
    <property type="molecule type" value="Genomic_DNA"/>
</dbReference>
<dbReference type="SUPFAM" id="SSF47413">
    <property type="entry name" value="lambda repressor-like DNA-binding domains"/>
    <property type="match status" value="1"/>
</dbReference>
<reference evidence="2" key="1">
    <citation type="submission" date="2005-08" db="EMBL/GenBank/DDBJ databases">
        <title>Complete sequence of Dechloromonas aromatica RCB.</title>
        <authorList>
            <person name="Salinero K.K."/>
            <person name="Copeland A."/>
            <person name="Lucas S."/>
            <person name="Lapidus A."/>
            <person name="Barry K."/>
            <person name="Detter J.C."/>
            <person name="Glavina T."/>
            <person name="Hammon N."/>
            <person name="Israni S."/>
            <person name="Pitluck S."/>
            <person name="Di Bartolo G."/>
            <person name="Trong S."/>
            <person name="Schmutz J."/>
            <person name="Larimer F."/>
            <person name="Land M."/>
            <person name="Ivanova N."/>
            <person name="Richardson P."/>
        </authorList>
    </citation>
    <scope>NUCLEOTIDE SEQUENCE</scope>
    <source>
        <strain evidence="2">RCB</strain>
    </source>
</reference>
<dbReference type="PROSITE" id="PS50943">
    <property type="entry name" value="HTH_CROC1"/>
    <property type="match status" value="1"/>
</dbReference>
<protein>
    <submittedName>
        <fullName evidence="2">Helix-turn-helix motif protein</fullName>
    </submittedName>
</protein>
<accession>Q47GG9</accession>
<evidence type="ECO:0000259" key="1">
    <source>
        <dbReference type="PROSITE" id="PS50943"/>
    </source>
</evidence>
<sequence>MKNRVQQFRKALKLSQRQLAEAVGTSQQQIQRIESGQIAAKLEMAAKLCAALQKPMEVVFPGATKALKSAEREMNASHTFPDEAWQKLRESGIEGDPREWTFKVLLKGHNAPMLFRISSTEQSRLYGLIQEENSDSESASFVVFDTEDRRWALNLAELDFCHFLFDVSPAGAVRDESDSKETEEEACSVLLHFIGGGSPMALEVDVDEPDDMDDTGQCGHVLYMLEMAPQQSDRYRIIDSDGEHAFIRAGSIALLSVPLAVLEPLDRDEDEDE</sequence>
<dbReference type="InterPro" id="IPR001387">
    <property type="entry name" value="Cro/C1-type_HTH"/>
</dbReference>
<feature type="domain" description="HTH cro/C1-type" evidence="1">
    <location>
        <begin position="5"/>
        <end position="59"/>
    </location>
</feature>